<dbReference type="RefSeq" id="WP_073112978.1">
    <property type="nucleotide sequence ID" value="NZ_FQZY01000083.1"/>
</dbReference>
<proteinExistence type="predicted"/>
<gene>
    <name evidence="2" type="ORF">SAMN02745243_03679</name>
</gene>
<feature type="coiled-coil region" evidence="1">
    <location>
        <begin position="756"/>
        <end position="838"/>
    </location>
</feature>
<dbReference type="InterPro" id="IPR027417">
    <property type="entry name" value="P-loop_NTPase"/>
</dbReference>
<feature type="coiled-coil region" evidence="1">
    <location>
        <begin position="516"/>
        <end position="557"/>
    </location>
</feature>
<feature type="coiled-coil region" evidence="1">
    <location>
        <begin position="954"/>
        <end position="1035"/>
    </location>
</feature>
<sequence length="1479" mass="173886">MSKINAIRIVNLNYNNNAIRVSDEMFEMHGESTLLSLQNGGGKSVLVQMMLSPFVHKRYQNTKDRTFASYFTTNKPTFVMVEWKLDGAAGYALTGMMVRKNQEIEEESANELEMINFVAEYKKRCNQDIYHIPVVEKSKKEIVLKNFGACKQLFESYKRDREISFFYYDMNNSAQMKQYFQKLMEYQINYKEWESIVKKINIEESGLSNLFRDCRDEKGLVEKWFLEAVENKLNKEKNRMQEFQSIVEKYVAQYRDNKSKILRRDAIQSFQTEALQIQTEAENYRQLSEKKQMQEERIADFIARLNRYLSEENNKSETVQQEIQAMLKEIARLEYEKISGEIYAIQKKISFSASNWEILGMEKEDLEQKWMEITEKLQLLQCAKQQERVNEAAQEYEVEHQRLLLCKVKNENLEPERNALGGKLKGYYQSLIQSVDELIQECQQKIEALEEKYEQEKQERNHLIASEKELASEMGGLKAKIADYDDSERRFNRKYQTAFGRNILGEYEGGLLSVSRQEYEKDLKQSESLRLSLKRELEAEKENQRSLQRLLQDKDKQKALTESALSVEKEKRESFERELDERRIILRYFNVDEKKLFSAEEIFSAADRKIREAERAKNAWMIEENALQKEYGRLTGGKVLELPEDFEHTLEASGITYVYGMQWLQKNGKSVKENQKLVETHPFLPYSLIMTGKELERLKNLPEHIYTSFPIPILVREGLEQTDGSQGDAVQTFPKISFYLWFNENLLDEEKLSLMVREKERGIKKLQETIERKQQESDAYVEKRERIKNQKVTREDYEAVKETVAEIENQRKQLELEIAVAREQHEELGNAIEILKKRGEETEESIRGQRQRLTDFTELEEAYQTYEQKRSLLGQKQKEQERIENRKRLCEENIEKQNALIQSKKNERDSLGQELREYRAQLLHYEQYSVEAYGNSSSGAEKVLQREIISREDAEKMETRYRAITSELSGEQQELERRVEQAAHRKQECVEELQSLCEKYRLAEGQWRTVKYDRKEERHQEIEQEEKSRKIKEKETLMHEEHVRMEKQKTKEGLKREELKKQCGVEEVLPQGEIRTVDFDTEINERKYQKKEREEQAAVIQKRMQGYGELLAALAEYSDFVCGHQITWEQDLQSMTIKDLTRQKGILIRDYNQDLAEITGKRGDLDRLLGKISRMEQFQDDFYQKPIETLMNLTGHAAQILKQLDTILQSFQSLMEKLLVDISFVEKEKEKVVELVEDYLKEVHTELGKIDHNSTITVREKAIKMLKIGLPDWEENESLYRLRLQDYVDDVTEKGVAILEENQNITEFTGIRITTKALYDAVVGIANVQVRMYKIEAQREYPITWSDVAKNSGGEGFLSAFVILSSLLYYMRKDDSDIFADRNEGKVLIMDNPFAQTNAAHLLKPLMDMAKKTNTQLICLTGLGGESIYSRFDNIYVLTLIAANLRSGMQYLKADHMRGSEEETMIVSQIEVVQQELVF</sequence>
<feature type="coiled-coil region" evidence="1">
    <location>
        <begin position="432"/>
        <end position="466"/>
    </location>
</feature>
<reference evidence="2 3" key="1">
    <citation type="submission" date="2016-11" db="EMBL/GenBank/DDBJ databases">
        <authorList>
            <person name="Jaros S."/>
            <person name="Januszkiewicz K."/>
            <person name="Wedrychowicz H."/>
        </authorList>
    </citation>
    <scope>NUCLEOTIDE SEQUENCE [LARGE SCALE GENOMIC DNA]</scope>
    <source>
        <strain evidence="2 3">DSM 15480</strain>
    </source>
</reference>
<dbReference type="Proteomes" id="UP000184301">
    <property type="component" value="Unassembled WGS sequence"/>
</dbReference>
<name>A0A1M6V4C1_9FIRM</name>
<evidence type="ECO:0000313" key="2">
    <source>
        <dbReference type="EMBL" id="SHK76244.1"/>
    </source>
</evidence>
<dbReference type="Gene3D" id="3.40.50.300">
    <property type="entry name" value="P-loop containing nucleotide triphosphate hydrolases"/>
    <property type="match status" value="1"/>
</dbReference>
<feature type="coiled-coil region" evidence="1">
    <location>
        <begin position="873"/>
        <end position="921"/>
    </location>
</feature>
<dbReference type="STRING" id="1121950.SAMN02745243_03679"/>
<feature type="coiled-coil region" evidence="1">
    <location>
        <begin position="226"/>
        <end position="336"/>
    </location>
</feature>
<protein>
    <submittedName>
        <fullName evidence="2">Chromosome segregation ATPase</fullName>
    </submittedName>
</protein>
<dbReference type="OrthoDB" id="9815057at2"/>
<evidence type="ECO:0000256" key="1">
    <source>
        <dbReference type="SAM" id="Coils"/>
    </source>
</evidence>
<accession>A0A1M6V4C1</accession>
<dbReference type="EMBL" id="FQZY01000083">
    <property type="protein sequence ID" value="SHK76244.1"/>
    <property type="molecule type" value="Genomic_DNA"/>
</dbReference>
<keyword evidence="1" id="KW-0175">Coiled coil</keyword>
<organism evidence="2 3">
    <name type="scientific">Hespellia stercorisuis DSM 15480</name>
    <dbReference type="NCBI Taxonomy" id="1121950"/>
    <lineage>
        <taxon>Bacteria</taxon>
        <taxon>Bacillati</taxon>
        <taxon>Bacillota</taxon>
        <taxon>Clostridia</taxon>
        <taxon>Lachnospirales</taxon>
        <taxon>Lachnospiraceae</taxon>
        <taxon>Hespellia</taxon>
    </lineage>
</organism>
<evidence type="ECO:0000313" key="3">
    <source>
        <dbReference type="Proteomes" id="UP000184301"/>
    </source>
</evidence>
<keyword evidence="3" id="KW-1185">Reference proteome</keyword>